<name>A0ABU1QAH0_9BACL</name>
<evidence type="ECO:0000313" key="2">
    <source>
        <dbReference type="Proteomes" id="UP001266807"/>
    </source>
</evidence>
<keyword evidence="2" id="KW-1185">Reference proteome</keyword>
<organism evidence="1 2">
    <name type="scientific">Paenibacillus peoriae</name>
    <dbReference type="NCBI Taxonomy" id="59893"/>
    <lineage>
        <taxon>Bacteria</taxon>
        <taxon>Bacillati</taxon>
        <taxon>Bacillota</taxon>
        <taxon>Bacilli</taxon>
        <taxon>Bacillales</taxon>
        <taxon>Paenibacillaceae</taxon>
        <taxon>Paenibacillus</taxon>
    </lineage>
</organism>
<protein>
    <recommendedName>
        <fullName evidence="3">Transposase</fullName>
    </recommendedName>
</protein>
<proteinExistence type="predicted"/>
<dbReference type="Proteomes" id="UP001266807">
    <property type="component" value="Unassembled WGS sequence"/>
</dbReference>
<sequence length="64" mass="7475">MDTLETVLLVFSFLVVLKSDKRFIEALRSISDWLIDQSKRKGKIHGYHIHNFRIIGRNGLAYTI</sequence>
<comment type="caution">
    <text evidence="1">The sequence shown here is derived from an EMBL/GenBank/DDBJ whole genome shotgun (WGS) entry which is preliminary data.</text>
</comment>
<evidence type="ECO:0008006" key="3">
    <source>
        <dbReference type="Google" id="ProtNLM"/>
    </source>
</evidence>
<accession>A0ABU1QAH0</accession>
<reference evidence="1 2" key="1">
    <citation type="submission" date="2023-07" db="EMBL/GenBank/DDBJ databases">
        <title>Sorghum-associated microbial communities from plants grown in Nebraska, USA.</title>
        <authorList>
            <person name="Schachtman D."/>
        </authorList>
    </citation>
    <scope>NUCLEOTIDE SEQUENCE [LARGE SCALE GENOMIC DNA]</scope>
    <source>
        <strain evidence="1 2">BE143</strain>
    </source>
</reference>
<dbReference type="EMBL" id="JAVDUG010000001">
    <property type="protein sequence ID" value="MDR6775835.1"/>
    <property type="molecule type" value="Genomic_DNA"/>
</dbReference>
<gene>
    <name evidence="1" type="ORF">J2W98_000082</name>
</gene>
<evidence type="ECO:0000313" key="1">
    <source>
        <dbReference type="EMBL" id="MDR6775835.1"/>
    </source>
</evidence>